<name>A0A067RRE5_ZOONE</name>
<evidence type="ECO:0000313" key="2">
    <source>
        <dbReference type="Proteomes" id="UP000027135"/>
    </source>
</evidence>
<dbReference type="Proteomes" id="UP000027135">
    <property type="component" value="Unassembled WGS sequence"/>
</dbReference>
<dbReference type="EMBL" id="KK852470">
    <property type="protein sequence ID" value="KDR23190.1"/>
    <property type="molecule type" value="Genomic_DNA"/>
</dbReference>
<keyword evidence="2" id="KW-1185">Reference proteome</keyword>
<evidence type="ECO:0000313" key="1">
    <source>
        <dbReference type="EMBL" id="KDR23190.1"/>
    </source>
</evidence>
<gene>
    <name evidence="1" type="ORF">L798_07089</name>
</gene>
<dbReference type="InParanoid" id="A0A067RRE5"/>
<reference evidence="1 2" key="1">
    <citation type="journal article" date="2014" name="Nat. Commun.">
        <title>Molecular traces of alternative social organization in a termite genome.</title>
        <authorList>
            <person name="Terrapon N."/>
            <person name="Li C."/>
            <person name="Robertson H.M."/>
            <person name="Ji L."/>
            <person name="Meng X."/>
            <person name="Booth W."/>
            <person name="Chen Z."/>
            <person name="Childers C.P."/>
            <person name="Glastad K.M."/>
            <person name="Gokhale K."/>
            <person name="Gowin J."/>
            <person name="Gronenberg W."/>
            <person name="Hermansen R.A."/>
            <person name="Hu H."/>
            <person name="Hunt B.G."/>
            <person name="Huylmans A.K."/>
            <person name="Khalil S.M."/>
            <person name="Mitchell R.D."/>
            <person name="Munoz-Torres M.C."/>
            <person name="Mustard J.A."/>
            <person name="Pan H."/>
            <person name="Reese J.T."/>
            <person name="Scharf M.E."/>
            <person name="Sun F."/>
            <person name="Vogel H."/>
            <person name="Xiao J."/>
            <person name="Yang W."/>
            <person name="Yang Z."/>
            <person name="Yang Z."/>
            <person name="Zhou J."/>
            <person name="Zhu J."/>
            <person name="Brent C.S."/>
            <person name="Elsik C.G."/>
            <person name="Goodisman M.A."/>
            <person name="Liberles D.A."/>
            <person name="Roe R.M."/>
            <person name="Vargo E.L."/>
            <person name="Vilcinskas A."/>
            <person name="Wang J."/>
            <person name="Bornberg-Bauer E."/>
            <person name="Korb J."/>
            <person name="Zhang G."/>
            <person name="Liebig J."/>
        </authorList>
    </citation>
    <scope>NUCLEOTIDE SEQUENCE [LARGE SCALE GENOMIC DNA]</scope>
    <source>
        <tissue evidence="1">Whole organism</tissue>
    </source>
</reference>
<accession>A0A067RRE5</accession>
<proteinExistence type="predicted"/>
<organism evidence="1 2">
    <name type="scientific">Zootermopsis nevadensis</name>
    <name type="common">Dampwood termite</name>
    <dbReference type="NCBI Taxonomy" id="136037"/>
    <lineage>
        <taxon>Eukaryota</taxon>
        <taxon>Metazoa</taxon>
        <taxon>Ecdysozoa</taxon>
        <taxon>Arthropoda</taxon>
        <taxon>Hexapoda</taxon>
        <taxon>Insecta</taxon>
        <taxon>Pterygota</taxon>
        <taxon>Neoptera</taxon>
        <taxon>Polyneoptera</taxon>
        <taxon>Dictyoptera</taxon>
        <taxon>Blattodea</taxon>
        <taxon>Blattoidea</taxon>
        <taxon>Termitoidae</taxon>
        <taxon>Termopsidae</taxon>
        <taxon>Zootermopsis</taxon>
    </lineage>
</organism>
<sequence length="46" mass="5369">MIVSLYATDWDMERQQDLKQMTTRPHSPLTKEVKHVADPALGWSQE</sequence>
<protein>
    <submittedName>
        <fullName evidence="1">Uncharacterized protein</fullName>
    </submittedName>
</protein>
<dbReference type="AlphaFoldDB" id="A0A067RRE5"/>